<evidence type="ECO:0000256" key="6">
    <source>
        <dbReference type="PIRNR" id="PIRNR000535"/>
    </source>
</evidence>
<feature type="domain" description="Carbohydrate kinase PfkB" evidence="7">
    <location>
        <begin position="19"/>
        <end position="289"/>
    </location>
</feature>
<protein>
    <submittedName>
        <fullName evidence="8">Tagatose 6-phosphate kinase</fullName>
    </submittedName>
</protein>
<dbReference type="OrthoDB" id="9801219at2"/>
<dbReference type="Pfam" id="PF00294">
    <property type="entry name" value="PfkB"/>
    <property type="match status" value="1"/>
</dbReference>
<keyword evidence="3" id="KW-0547">Nucleotide-binding</keyword>
<evidence type="ECO:0000313" key="8">
    <source>
        <dbReference type="EMBL" id="TWJ10697.1"/>
    </source>
</evidence>
<evidence type="ECO:0000256" key="4">
    <source>
        <dbReference type="ARBA" id="ARBA00022777"/>
    </source>
</evidence>
<evidence type="ECO:0000256" key="3">
    <source>
        <dbReference type="ARBA" id="ARBA00022741"/>
    </source>
</evidence>
<dbReference type="GO" id="GO:0005524">
    <property type="term" value="F:ATP binding"/>
    <property type="evidence" value="ECO:0007669"/>
    <property type="project" value="UniProtKB-KW"/>
</dbReference>
<dbReference type="PROSITE" id="PS00584">
    <property type="entry name" value="PFKB_KINASES_2"/>
    <property type="match status" value="1"/>
</dbReference>
<evidence type="ECO:0000313" key="9">
    <source>
        <dbReference type="Proteomes" id="UP000321617"/>
    </source>
</evidence>
<comment type="caution">
    <text evidence="8">The sequence shown here is derived from an EMBL/GenBank/DDBJ whole genome shotgun (WGS) entry which is preliminary data.</text>
</comment>
<dbReference type="PIRSF" id="PIRSF000535">
    <property type="entry name" value="1PFK/6PFK/LacC"/>
    <property type="match status" value="1"/>
</dbReference>
<dbReference type="InterPro" id="IPR011611">
    <property type="entry name" value="PfkB_dom"/>
</dbReference>
<comment type="similarity">
    <text evidence="1">Belongs to the carbohydrate kinase PfkB family.</text>
</comment>
<dbReference type="InterPro" id="IPR017583">
    <property type="entry name" value="Tagatose/fructose_Pkinase"/>
</dbReference>
<dbReference type="CDD" id="cd01164">
    <property type="entry name" value="FruK_PfkB_like"/>
    <property type="match status" value="1"/>
</dbReference>
<keyword evidence="5" id="KW-0067">ATP-binding</keyword>
<dbReference type="Proteomes" id="UP000321617">
    <property type="component" value="Unassembled WGS sequence"/>
</dbReference>
<keyword evidence="4 8" id="KW-0418">Kinase</keyword>
<sequence>MGRPVILTVALNAALDVTYRLDRPVTPHATHRVTDVTHAAGGKALNTARILHTLREPVIATGLLGGHTGERVAALLPAGLRHSFTKVAAESRRAVVVADPDDATGFWEPGPHVTRDEWRRFLDRYTALAKPSRVVVLSGSLPPGLPVDTYATLVHAARRAGAYTILDCDGPSLHAALPERPDLVKPNATELAEAMPHLDTTGTSGTREAAEALRAAGAGAVVASRGPAGLVAVTGDGHWRATPARPETGNPTGAGDASVAGLAHGVAHRLPWPRRLRGAAALSAASVRAPIAGRVDVRDYLRLRSTIHVEEL</sequence>
<name>A0A562UYM3_9ACTN</name>
<dbReference type="AlphaFoldDB" id="A0A562UYM3"/>
<dbReference type="InterPro" id="IPR002173">
    <property type="entry name" value="Carboh/pur_kinase_PfkB_CS"/>
</dbReference>
<evidence type="ECO:0000256" key="1">
    <source>
        <dbReference type="ARBA" id="ARBA00010688"/>
    </source>
</evidence>
<evidence type="ECO:0000256" key="2">
    <source>
        <dbReference type="ARBA" id="ARBA00022679"/>
    </source>
</evidence>
<keyword evidence="9" id="KW-1185">Reference proteome</keyword>
<evidence type="ECO:0000259" key="7">
    <source>
        <dbReference type="Pfam" id="PF00294"/>
    </source>
</evidence>
<dbReference type="SUPFAM" id="SSF53613">
    <property type="entry name" value="Ribokinase-like"/>
    <property type="match status" value="1"/>
</dbReference>
<organism evidence="8 9">
    <name type="scientific">Stackebrandtia albiflava</name>
    <dbReference type="NCBI Taxonomy" id="406432"/>
    <lineage>
        <taxon>Bacteria</taxon>
        <taxon>Bacillati</taxon>
        <taxon>Actinomycetota</taxon>
        <taxon>Actinomycetes</taxon>
        <taxon>Glycomycetales</taxon>
        <taxon>Glycomycetaceae</taxon>
        <taxon>Stackebrandtia</taxon>
    </lineage>
</organism>
<dbReference type="Gene3D" id="3.40.1190.20">
    <property type="match status" value="1"/>
</dbReference>
<gene>
    <name evidence="8" type="ORF">LX16_4117</name>
</gene>
<accession>A0A562UYM3</accession>
<proteinExistence type="inferred from homology"/>
<dbReference type="InterPro" id="IPR029056">
    <property type="entry name" value="Ribokinase-like"/>
</dbReference>
<keyword evidence="2 6" id="KW-0808">Transferase</keyword>
<dbReference type="GO" id="GO:0008443">
    <property type="term" value="F:phosphofructokinase activity"/>
    <property type="evidence" value="ECO:0007669"/>
    <property type="project" value="TreeGrafter"/>
</dbReference>
<evidence type="ECO:0000256" key="5">
    <source>
        <dbReference type="ARBA" id="ARBA00022840"/>
    </source>
</evidence>
<dbReference type="GO" id="GO:0005829">
    <property type="term" value="C:cytosol"/>
    <property type="evidence" value="ECO:0007669"/>
    <property type="project" value="TreeGrafter"/>
</dbReference>
<dbReference type="EMBL" id="VLLL01000007">
    <property type="protein sequence ID" value="TWJ10697.1"/>
    <property type="molecule type" value="Genomic_DNA"/>
</dbReference>
<reference evidence="8 9" key="1">
    <citation type="journal article" date="2013" name="Stand. Genomic Sci.">
        <title>Genomic Encyclopedia of Type Strains, Phase I: The one thousand microbial genomes (KMG-I) project.</title>
        <authorList>
            <person name="Kyrpides N.C."/>
            <person name="Woyke T."/>
            <person name="Eisen J.A."/>
            <person name="Garrity G."/>
            <person name="Lilburn T.G."/>
            <person name="Beck B.J."/>
            <person name="Whitman W.B."/>
            <person name="Hugenholtz P."/>
            <person name="Klenk H.P."/>
        </authorList>
    </citation>
    <scope>NUCLEOTIDE SEQUENCE [LARGE SCALE GENOMIC DNA]</scope>
    <source>
        <strain evidence="8 9">DSM 45044</strain>
    </source>
</reference>
<dbReference type="PANTHER" id="PTHR46566:SF5">
    <property type="entry name" value="1-PHOSPHOFRUCTOKINASE"/>
    <property type="match status" value="1"/>
</dbReference>
<dbReference type="PANTHER" id="PTHR46566">
    <property type="entry name" value="1-PHOSPHOFRUCTOKINASE-RELATED"/>
    <property type="match status" value="1"/>
</dbReference>
<dbReference type="NCBIfam" id="TIGR03168">
    <property type="entry name" value="1-PFK"/>
    <property type="match status" value="1"/>
</dbReference>